<evidence type="ECO:0000313" key="2">
    <source>
        <dbReference type="Proteomes" id="UP000095200"/>
    </source>
</evidence>
<evidence type="ECO:0000313" key="1">
    <source>
        <dbReference type="EMBL" id="GAU07706.1"/>
    </source>
</evidence>
<dbReference type="EMBL" id="BDFE01000006">
    <property type="protein sequence ID" value="GAU07706.1"/>
    <property type="molecule type" value="Genomic_DNA"/>
</dbReference>
<dbReference type="STRING" id="1592317.DPF_0402"/>
<comment type="caution">
    <text evidence="1">The sequence shown here is derived from an EMBL/GenBank/DDBJ whole genome shotgun (WGS) entry which is preliminary data.</text>
</comment>
<gene>
    <name evidence="1" type="ORF">DPF_0402</name>
</gene>
<organism evidence="1 2">
    <name type="scientific">Desulfoplanes formicivorans</name>
    <dbReference type="NCBI Taxonomy" id="1592317"/>
    <lineage>
        <taxon>Bacteria</taxon>
        <taxon>Pseudomonadati</taxon>
        <taxon>Thermodesulfobacteriota</taxon>
        <taxon>Desulfovibrionia</taxon>
        <taxon>Desulfovibrionales</taxon>
        <taxon>Desulfoplanaceae</taxon>
        <taxon>Desulfoplanes</taxon>
    </lineage>
</organism>
<dbReference type="Proteomes" id="UP000095200">
    <property type="component" value="Unassembled WGS sequence"/>
</dbReference>
<dbReference type="AlphaFoldDB" id="A0A194AF36"/>
<name>A0A194AF36_9BACT</name>
<keyword evidence="2" id="KW-1185">Reference proteome</keyword>
<sequence length="82" mass="8931">MIEVDQMAELVDQNVLNQFGGDEEKLGIKTYGSLCRTASPSGFLISDLNAGKPGQSVFLAHLFQPRGKVDFALQDEPSFQKG</sequence>
<accession>A0A194AF36</accession>
<proteinExistence type="predicted"/>
<reference evidence="2" key="1">
    <citation type="submission" date="2016-06" db="EMBL/GenBank/DDBJ databases">
        <title>Draft genome sequence of Desulfoplanes formicivorans strain Pf12B.</title>
        <authorList>
            <person name="Watanabe M."/>
            <person name="Kojima H."/>
            <person name="Fukui M."/>
        </authorList>
    </citation>
    <scope>NUCLEOTIDE SEQUENCE [LARGE SCALE GENOMIC DNA]</scope>
    <source>
        <strain evidence="2">Pf12B</strain>
    </source>
</reference>
<protein>
    <submittedName>
        <fullName evidence="1">Uncharacterized protein</fullName>
    </submittedName>
</protein>